<proteinExistence type="predicted"/>
<feature type="transmembrane region" description="Helical" evidence="1">
    <location>
        <begin position="50"/>
        <end position="71"/>
    </location>
</feature>
<gene>
    <name evidence="2" type="ORF">AVDCRST_MAG06-456</name>
</gene>
<protein>
    <recommendedName>
        <fullName evidence="3">DUF1772 domain-containing protein</fullName>
    </recommendedName>
</protein>
<organism evidence="2">
    <name type="scientific">uncultured Nocardioides sp</name>
    <dbReference type="NCBI Taxonomy" id="198441"/>
    <lineage>
        <taxon>Bacteria</taxon>
        <taxon>Bacillati</taxon>
        <taxon>Actinomycetota</taxon>
        <taxon>Actinomycetes</taxon>
        <taxon>Propionibacteriales</taxon>
        <taxon>Nocardioidaceae</taxon>
        <taxon>Nocardioides</taxon>
        <taxon>environmental samples</taxon>
    </lineage>
</organism>
<evidence type="ECO:0008006" key="3">
    <source>
        <dbReference type="Google" id="ProtNLM"/>
    </source>
</evidence>
<accession>A0A6J4N3K4</accession>
<keyword evidence="1" id="KW-0812">Transmembrane</keyword>
<feature type="transmembrane region" description="Helical" evidence="1">
    <location>
        <begin position="120"/>
        <end position="138"/>
    </location>
</feature>
<dbReference type="EMBL" id="CADCUP010000034">
    <property type="protein sequence ID" value="CAA9375420.1"/>
    <property type="molecule type" value="Genomic_DNA"/>
</dbReference>
<keyword evidence="1" id="KW-1133">Transmembrane helix</keyword>
<evidence type="ECO:0000256" key="1">
    <source>
        <dbReference type="SAM" id="Phobius"/>
    </source>
</evidence>
<keyword evidence="1" id="KW-0472">Membrane</keyword>
<feature type="transmembrane region" description="Helical" evidence="1">
    <location>
        <begin position="6"/>
        <end position="29"/>
    </location>
</feature>
<dbReference type="AlphaFoldDB" id="A0A6J4N3K4"/>
<sequence length="139" mass="14123">MNVEPSLLAYTLAAAGHAAFQVTVTALVYPALARVPADRWPEAHGRHSRTIAPIVGLLYGALVLTGGWTLAAGPSSYAVVAVALAAGCIAVTAFLAAPTHGRLAEPEPALLRRLLAVDRVRALLAVASLAAALAALLTG</sequence>
<reference evidence="2" key="1">
    <citation type="submission" date="2020-02" db="EMBL/GenBank/DDBJ databases">
        <authorList>
            <person name="Meier V. D."/>
        </authorList>
    </citation>
    <scope>NUCLEOTIDE SEQUENCE</scope>
    <source>
        <strain evidence="2">AVDCRST_MAG06</strain>
    </source>
</reference>
<evidence type="ECO:0000313" key="2">
    <source>
        <dbReference type="EMBL" id="CAA9375420.1"/>
    </source>
</evidence>
<feature type="transmembrane region" description="Helical" evidence="1">
    <location>
        <begin position="77"/>
        <end position="99"/>
    </location>
</feature>
<name>A0A6J4N3K4_9ACTN</name>
<dbReference type="RefSeq" id="WP_295656583.1">
    <property type="nucleotide sequence ID" value="NZ_CADCUP010000034.1"/>
</dbReference>